<accession>A0A4R6BXH5</accession>
<name>A0A4R6BXH5_9STAP</name>
<dbReference type="NCBIfam" id="TIGR00281">
    <property type="entry name" value="SMC-Scp complex subunit ScpB"/>
    <property type="match status" value="1"/>
</dbReference>
<evidence type="ECO:0000256" key="1">
    <source>
        <dbReference type="ARBA" id="ARBA00022490"/>
    </source>
</evidence>
<protein>
    <submittedName>
        <fullName evidence="5">SMC-Scp complex subunit ScpB</fullName>
    </submittedName>
</protein>
<dbReference type="RefSeq" id="WP_133442794.1">
    <property type="nucleotide sequence ID" value="NZ_SCWB01000001.1"/>
</dbReference>
<evidence type="ECO:0000256" key="2">
    <source>
        <dbReference type="ARBA" id="ARBA00022618"/>
    </source>
</evidence>
<dbReference type="InterPro" id="IPR036388">
    <property type="entry name" value="WH-like_DNA-bd_sf"/>
</dbReference>
<keyword evidence="2" id="KW-0132">Cell division</keyword>
<organism evidence="5 6">
    <name type="scientific">Macrococcus lamae</name>
    <dbReference type="NCBI Taxonomy" id="198484"/>
    <lineage>
        <taxon>Bacteria</taxon>
        <taxon>Bacillati</taxon>
        <taxon>Bacillota</taxon>
        <taxon>Bacilli</taxon>
        <taxon>Bacillales</taxon>
        <taxon>Staphylococcaceae</taxon>
        <taxon>Macrococcus</taxon>
    </lineage>
</organism>
<dbReference type="OrthoDB" id="9806226at2"/>
<sequence>MLNHEDILIGLLYTVGDEGIEQLTLSEMLKVTSVELDDLIKSYQSSVLRITKYGSRYFLGVVPELNPFINQLVTHEVERKLTQASMETLAIIAYNQPVTRSDVESMRGVNSDGPVKTLIEKGLILTKQEETRSQQLYTSDYFLQVFGIESLDELPSDSTAENEQEMEQFFKTMNDKGE</sequence>
<dbReference type="PANTHER" id="PTHR34298">
    <property type="entry name" value="SEGREGATION AND CONDENSATION PROTEIN B"/>
    <property type="match status" value="1"/>
</dbReference>
<dbReference type="EMBL" id="SCWB01000001">
    <property type="protein sequence ID" value="TDM13191.1"/>
    <property type="molecule type" value="Genomic_DNA"/>
</dbReference>
<dbReference type="InterPro" id="IPR005234">
    <property type="entry name" value="ScpB_csome_segregation"/>
</dbReference>
<evidence type="ECO:0000313" key="6">
    <source>
        <dbReference type="Proteomes" id="UP000294802"/>
    </source>
</evidence>
<dbReference type="SUPFAM" id="SSF46785">
    <property type="entry name" value="Winged helix' DNA-binding domain"/>
    <property type="match status" value="1"/>
</dbReference>
<evidence type="ECO:0000256" key="4">
    <source>
        <dbReference type="ARBA" id="ARBA00023306"/>
    </source>
</evidence>
<keyword evidence="1" id="KW-0963">Cytoplasm</keyword>
<evidence type="ECO:0000313" key="5">
    <source>
        <dbReference type="EMBL" id="TDM13191.1"/>
    </source>
</evidence>
<keyword evidence="3" id="KW-0159">Chromosome partition</keyword>
<evidence type="ECO:0000256" key="3">
    <source>
        <dbReference type="ARBA" id="ARBA00022829"/>
    </source>
</evidence>
<dbReference type="GO" id="GO:0051304">
    <property type="term" value="P:chromosome separation"/>
    <property type="evidence" value="ECO:0007669"/>
    <property type="project" value="InterPro"/>
</dbReference>
<dbReference type="PANTHER" id="PTHR34298:SF2">
    <property type="entry name" value="SEGREGATION AND CONDENSATION PROTEIN B"/>
    <property type="match status" value="1"/>
</dbReference>
<comment type="caution">
    <text evidence="5">The sequence shown here is derived from an EMBL/GenBank/DDBJ whole genome shotgun (WGS) entry which is preliminary data.</text>
</comment>
<proteinExistence type="predicted"/>
<keyword evidence="4" id="KW-0131">Cell cycle</keyword>
<dbReference type="Pfam" id="PF04079">
    <property type="entry name" value="SMC_ScpB"/>
    <property type="match status" value="1"/>
</dbReference>
<dbReference type="Proteomes" id="UP000294802">
    <property type="component" value="Unassembled WGS sequence"/>
</dbReference>
<reference evidence="5 6" key="1">
    <citation type="submission" date="2019-01" db="EMBL/GenBank/DDBJ databases">
        <title>Draft genome sequences of the type strains of six Macrococcus species.</title>
        <authorList>
            <person name="Mazhar S."/>
            <person name="Altermann E."/>
            <person name="Hill C."/>
            <person name="Mcauliffe O."/>
        </authorList>
    </citation>
    <scope>NUCLEOTIDE SEQUENCE [LARGE SCALE GENOMIC DNA]</scope>
    <source>
        <strain evidence="5 6">CCM4815</strain>
    </source>
</reference>
<gene>
    <name evidence="5" type="primary">scpB</name>
    <name evidence="5" type="ORF">ERX29_00900</name>
</gene>
<dbReference type="Gene3D" id="1.10.10.10">
    <property type="entry name" value="Winged helix-like DNA-binding domain superfamily/Winged helix DNA-binding domain"/>
    <property type="match status" value="1"/>
</dbReference>
<keyword evidence="6" id="KW-1185">Reference proteome</keyword>
<dbReference type="GO" id="GO:0051301">
    <property type="term" value="P:cell division"/>
    <property type="evidence" value="ECO:0007669"/>
    <property type="project" value="UniProtKB-KW"/>
</dbReference>
<dbReference type="AlphaFoldDB" id="A0A4R6BXH5"/>
<dbReference type="InterPro" id="IPR036390">
    <property type="entry name" value="WH_DNA-bd_sf"/>
</dbReference>